<keyword evidence="6" id="KW-0472">Membrane</keyword>
<protein>
    <recommendedName>
        <fullName evidence="2">Delta(24)-sterol reductase</fullName>
        <ecNumber evidence="2">1.3.1.72</ecNumber>
    </recommendedName>
</protein>
<keyword evidence="4" id="KW-1133">Transmembrane helix</keyword>
<dbReference type="InterPro" id="IPR036318">
    <property type="entry name" value="FAD-bd_PCMH-like_sf"/>
</dbReference>
<dbReference type="RefSeq" id="XP_064701816.1">
    <property type="nucleotide sequence ID" value="XM_064851911.1"/>
</dbReference>
<reference evidence="8 9" key="1">
    <citation type="submission" date="2023-08" db="EMBL/GenBank/DDBJ databases">
        <title>Black Yeasts Isolated from many extreme environments.</title>
        <authorList>
            <person name="Coleine C."/>
            <person name="Stajich J.E."/>
            <person name="Selbmann L."/>
        </authorList>
    </citation>
    <scope>NUCLEOTIDE SEQUENCE [LARGE SCALE GENOMIC DNA]</scope>
    <source>
        <strain evidence="8 9">CCFEE 5792</strain>
    </source>
</reference>
<dbReference type="InterPro" id="IPR016166">
    <property type="entry name" value="FAD-bd_PCMH"/>
</dbReference>
<evidence type="ECO:0000313" key="8">
    <source>
        <dbReference type="EMBL" id="KAK5046222.1"/>
    </source>
</evidence>
<evidence type="ECO:0000256" key="4">
    <source>
        <dbReference type="ARBA" id="ARBA00022989"/>
    </source>
</evidence>
<dbReference type="AlphaFoldDB" id="A0AAV9MX15"/>
<evidence type="ECO:0000259" key="7">
    <source>
        <dbReference type="PROSITE" id="PS51387"/>
    </source>
</evidence>
<dbReference type="PROSITE" id="PS51387">
    <property type="entry name" value="FAD_PCMH"/>
    <property type="match status" value="1"/>
</dbReference>
<gene>
    <name evidence="8" type="ORF">LTR84_008365</name>
</gene>
<dbReference type="Proteomes" id="UP001358417">
    <property type="component" value="Unassembled WGS sequence"/>
</dbReference>
<dbReference type="PANTHER" id="PTHR10801:SF0">
    <property type="entry name" value="DELTA(24)-STEROL REDUCTASE"/>
    <property type="match status" value="1"/>
</dbReference>
<dbReference type="GO" id="GO:0000246">
    <property type="term" value="F:Delta24(24-1) sterol reductase activity"/>
    <property type="evidence" value="ECO:0007669"/>
    <property type="project" value="TreeGrafter"/>
</dbReference>
<dbReference type="GO" id="GO:0008202">
    <property type="term" value="P:steroid metabolic process"/>
    <property type="evidence" value="ECO:0007669"/>
    <property type="project" value="TreeGrafter"/>
</dbReference>
<comment type="subcellular location">
    <subcellularLocation>
        <location evidence="1">Membrane</location>
        <topology evidence="1">Single-pass membrane protein</topology>
    </subcellularLocation>
</comment>
<dbReference type="InterPro" id="IPR016169">
    <property type="entry name" value="FAD-bd_PCMH_sub2"/>
</dbReference>
<dbReference type="InterPro" id="IPR040165">
    <property type="entry name" value="Diminuto-like"/>
</dbReference>
<name>A0AAV9MX15_9EURO</name>
<comment type="caution">
    <text evidence="8">The sequence shown here is derived from an EMBL/GenBank/DDBJ whole genome shotgun (WGS) entry which is preliminary data.</text>
</comment>
<proteinExistence type="predicted"/>
<dbReference type="GO" id="GO:0005737">
    <property type="term" value="C:cytoplasm"/>
    <property type="evidence" value="ECO:0007669"/>
    <property type="project" value="TreeGrafter"/>
</dbReference>
<evidence type="ECO:0000256" key="6">
    <source>
        <dbReference type="ARBA" id="ARBA00023136"/>
    </source>
</evidence>
<feature type="domain" description="FAD-binding PCMH-type" evidence="7">
    <location>
        <begin position="1"/>
        <end position="167"/>
    </location>
</feature>
<sequence>MDIHHLAVSRLAHRIARFHAEKTPFRIYHGGTNSTRSYLFSDATSIDTSGLKNVLSVDPQAQTCLVESNVPMDALVAATLPFRLIPPVVPEFPGITVGGAFAGTGGESSSFRYGFFDQCINWVEVILANGEVVTASPVENPDLFYGSAATFGTIGVTTLFEVRLIPAREFVELSYHPVDTFSDAQKKMKDLESSPAVDFVDGIMFSKDSGVIVSGSLMDLDLYEKGKAPPIISFSGRWDQWFYLHAQDTLARNKFQERPYRELALTTEYFFRYDRGAFWTGTFVFEWFGVPFNRVTRFALDWLMSTRILYHGLHASKLGAGYMIQDLCLPQSTAAEFMDWMHDEYAIYPLWLCPIKQNERISMNPHTPSPTEPGRTTGESLLNIGVWTRCPSEDRVACNRRVETKLWSLRGMKWLYADTFYTEEEFWAIYDREWYQKLRTKYGADGLPNVYQKVRTAVGDSGNNQAQVVPISVTGVLTGKISLPNLWDAAWSGWPLVGIKAVVSALRGVEYLKKNN</sequence>
<keyword evidence="9" id="KW-1185">Reference proteome</keyword>
<dbReference type="Pfam" id="PF01565">
    <property type="entry name" value="FAD_binding_4"/>
    <property type="match status" value="1"/>
</dbReference>
<evidence type="ECO:0000256" key="2">
    <source>
        <dbReference type="ARBA" id="ARBA00012405"/>
    </source>
</evidence>
<dbReference type="GO" id="GO:0071949">
    <property type="term" value="F:FAD binding"/>
    <property type="evidence" value="ECO:0007669"/>
    <property type="project" value="InterPro"/>
</dbReference>
<evidence type="ECO:0000256" key="3">
    <source>
        <dbReference type="ARBA" id="ARBA00022692"/>
    </source>
</evidence>
<organism evidence="8 9">
    <name type="scientific">Exophiala bonariae</name>
    <dbReference type="NCBI Taxonomy" id="1690606"/>
    <lineage>
        <taxon>Eukaryota</taxon>
        <taxon>Fungi</taxon>
        <taxon>Dikarya</taxon>
        <taxon>Ascomycota</taxon>
        <taxon>Pezizomycotina</taxon>
        <taxon>Eurotiomycetes</taxon>
        <taxon>Chaetothyriomycetidae</taxon>
        <taxon>Chaetothyriales</taxon>
        <taxon>Herpotrichiellaceae</taxon>
        <taxon>Exophiala</taxon>
    </lineage>
</organism>
<dbReference type="GeneID" id="89976528"/>
<dbReference type="SUPFAM" id="SSF56176">
    <property type="entry name" value="FAD-binding/transporter-associated domain-like"/>
    <property type="match status" value="1"/>
</dbReference>
<evidence type="ECO:0000256" key="1">
    <source>
        <dbReference type="ARBA" id="ARBA00004167"/>
    </source>
</evidence>
<keyword evidence="3" id="KW-0812">Transmembrane</keyword>
<dbReference type="GO" id="GO:0050614">
    <property type="term" value="F:Delta24-sterol reductase activity"/>
    <property type="evidence" value="ECO:0007669"/>
    <property type="project" value="UniProtKB-EC"/>
</dbReference>
<dbReference type="EMBL" id="JAVRRD010000031">
    <property type="protein sequence ID" value="KAK5046222.1"/>
    <property type="molecule type" value="Genomic_DNA"/>
</dbReference>
<dbReference type="PANTHER" id="PTHR10801">
    <property type="entry name" value="24-DEHYDROCHOLESTEROL REDUCTASE"/>
    <property type="match status" value="1"/>
</dbReference>
<evidence type="ECO:0000256" key="5">
    <source>
        <dbReference type="ARBA" id="ARBA00023002"/>
    </source>
</evidence>
<dbReference type="GO" id="GO:0016020">
    <property type="term" value="C:membrane"/>
    <property type="evidence" value="ECO:0007669"/>
    <property type="project" value="UniProtKB-SubCell"/>
</dbReference>
<dbReference type="Gene3D" id="3.30.465.10">
    <property type="match status" value="1"/>
</dbReference>
<keyword evidence="5" id="KW-0560">Oxidoreductase</keyword>
<dbReference type="InterPro" id="IPR006094">
    <property type="entry name" value="Oxid_FAD_bind_N"/>
</dbReference>
<accession>A0AAV9MX15</accession>
<evidence type="ECO:0000313" key="9">
    <source>
        <dbReference type="Proteomes" id="UP001358417"/>
    </source>
</evidence>
<dbReference type="EC" id="1.3.1.72" evidence="2"/>